<dbReference type="Pfam" id="PF02120">
    <property type="entry name" value="Flg_hook"/>
    <property type="match status" value="1"/>
</dbReference>
<dbReference type="PANTHER" id="PTHR37533:SF2">
    <property type="entry name" value="FLAGELLAR HOOK-LENGTH CONTROL PROTEIN"/>
    <property type="match status" value="1"/>
</dbReference>
<feature type="compositionally biased region" description="Low complexity" evidence="1">
    <location>
        <begin position="156"/>
        <end position="171"/>
    </location>
</feature>
<reference evidence="3" key="2">
    <citation type="submission" date="2021-01" db="EMBL/GenBank/DDBJ databases">
        <authorList>
            <person name="Mieszkin S."/>
            <person name="Pouder E."/>
            <person name="Alain K."/>
        </authorList>
    </citation>
    <scope>NUCLEOTIDE SEQUENCE</scope>
    <source>
        <strain evidence="3">HW T2.11</strain>
    </source>
</reference>
<evidence type="ECO:0000259" key="2">
    <source>
        <dbReference type="Pfam" id="PF02120"/>
    </source>
</evidence>
<keyword evidence="3" id="KW-0966">Cell projection</keyword>
<dbReference type="InterPro" id="IPR052563">
    <property type="entry name" value="FliK"/>
</dbReference>
<feature type="region of interest" description="Disordered" evidence="1">
    <location>
        <begin position="353"/>
        <end position="395"/>
    </location>
</feature>
<dbReference type="AlphaFoldDB" id="A0A963YQR4"/>
<organism evidence="3 4">
    <name type="scientific">Acidisoma silvae</name>
    <dbReference type="NCBI Taxonomy" id="2802396"/>
    <lineage>
        <taxon>Bacteria</taxon>
        <taxon>Pseudomonadati</taxon>
        <taxon>Pseudomonadota</taxon>
        <taxon>Alphaproteobacteria</taxon>
        <taxon>Acetobacterales</taxon>
        <taxon>Acidocellaceae</taxon>
        <taxon>Acidisoma</taxon>
    </lineage>
</organism>
<sequence length="395" mass="38977">MTMVHQAMPVAAGQAAAGQAARAQPETIRPALWDSALSQAVMRKIGVLDKHGPAAASFALADQTAAESTIDNATNITSVLAAMSPVSANTGPDEPLAQKDRTANAPDTHPSAVMAAVPAQVADSVGASSTTAVAAKMTTATAATTKAADLPSVAKPAAHATASADKAASADTDTDPAPPQPSLAGAPRAEAAISTKLTGNPNPPQPHMPASNTPLRLARTDDSPGDTAPPAAAAVTSSPSLVVASAVPLAHDLHTVPAKAPIPSGSDTSFLPASALPAAVVTVARSGHASAVLRLDPPGLGSLSIHVTHASDATVNLVFLPSNAQTAQILTDSMDHLRQAMAGAGLSLGQAQIDHGSAQSQAQDQGQKGADRAAGPATEKIAPASPAANGARAIA</sequence>
<keyword evidence="4" id="KW-1185">Reference proteome</keyword>
<evidence type="ECO:0000313" key="4">
    <source>
        <dbReference type="Proteomes" id="UP000708298"/>
    </source>
</evidence>
<name>A0A963YQR4_9PROT</name>
<evidence type="ECO:0000313" key="3">
    <source>
        <dbReference type="EMBL" id="MCB8874914.1"/>
    </source>
</evidence>
<evidence type="ECO:0000256" key="1">
    <source>
        <dbReference type="SAM" id="MobiDB-lite"/>
    </source>
</evidence>
<protein>
    <submittedName>
        <fullName evidence="3">Flagellar hook-length control protein FliK</fullName>
    </submittedName>
</protein>
<comment type="caution">
    <text evidence="3">The sequence shown here is derived from an EMBL/GenBank/DDBJ whole genome shotgun (WGS) entry which is preliminary data.</text>
</comment>
<accession>A0A963YQR4</accession>
<dbReference type="InterPro" id="IPR038610">
    <property type="entry name" value="FliK-like_C_sf"/>
</dbReference>
<feature type="region of interest" description="Disordered" evidence="1">
    <location>
        <begin position="156"/>
        <end position="237"/>
    </location>
</feature>
<dbReference type="CDD" id="cd17470">
    <property type="entry name" value="T3SS_Flik_C"/>
    <property type="match status" value="1"/>
</dbReference>
<dbReference type="PANTHER" id="PTHR37533">
    <property type="entry name" value="FLAGELLAR HOOK-LENGTH CONTROL PROTEIN"/>
    <property type="match status" value="1"/>
</dbReference>
<keyword evidence="3" id="KW-0282">Flagellum</keyword>
<dbReference type="EMBL" id="JAESVB010000002">
    <property type="protein sequence ID" value="MCB8874914.1"/>
    <property type="molecule type" value="Genomic_DNA"/>
</dbReference>
<feature type="compositionally biased region" description="Low complexity" evidence="1">
    <location>
        <begin position="228"/>
        <end position="237"/>
    </location>
</feature>
<gene>
    <name evidence="3" type="ORF">ASILVAE211_06945</name>
</gene>
<reference evidence="3" key="1">
    <citation type="journal article" date="2021" name="Microorganisms">
        <title>Acidisoma silvae sp. nov. and Acidisomacellulosilytica sp. nov., Two Acidophilic Bacteria Isolated from Decaying Wood, Hydrolyzing Cellulose and Producing Poly-3-hydroxybutyrate.</title>
        <authorList>
            <person name="Mieszkin S."/>
            <person name="Pouder E."/>
            <person name="Uroz S."/>
            <person name="Simon-Colin C."/>
            <person name="Alain K."/>
        </authorList>
    </citation>
    <scope>NUCLEOTIDE SEQUENCE</scope>
    <source>
        <strain evidence="3">HW T2.11</strain>
    </source>
</reference>
<dbReference type="Gene3D" id="3.30.750.140">
    <property type="match status" value="1"/>
</dbReference>
<dbReference type="Proteomes" id="UP000708298">
    <property type="component" value="Unassembled WGS sequence"/>
</dbReference>
<feature type="domain" description="Flagellar hook-length control protein-like C-terminal" evidence="2">
    <location>
        <begin position="285"/>
        <end position="361"/>
    </location>
</feature>
<dbReference type="InterPro" id="IPR021136">
    <property type="entry name" value="Flagellar_hook_control-like_C"/>
</dbReference>
<feature type="region of interest" description="Disordered" evidence="1">
    <location>
        <begin position="86"/>
        <end position="109"/>
    </location>
</feature>
<dbReference type="RefSeq" id="WP_227320570.1">
    <property type="nucleotide sequence ID" value="NZ_JAESVB010000002.1"/>
</dbReference>
<proteinExistence type="predicted"/>
<keyword evidence="3" id="KW-0969">Cilium</keyword>
<feature type="compositionally biased region" description="Low complexity" evidence="1">
    <location>
        <begin position="356"/>
        <end position="395"/>
    </location>
</feature>